<proteinExistence type="predicted"/>
<gene>
    <name evidence="1" type="ORF">rCG_22880</name>
</gene>
<evidence type="ECO:0000313" key="1">
    <source>
        <dbReference type="EMBL" id="EDL83817.1"/>
    </source>
</evidence>
<reference evidence="2" key="1">
    <citation type="submission" date="2005-09" db="EMBL/GenBank/DDBJ databases">
        <authorList>
            <person name="Mural R.J."/>
            <person name="Li P.W."/>
            <person name="Adams M.D."/>
            <person name="Amanatides P.G."/>
            <person name="Baden-Tillson H."/>
            <person name="Barnstead M."/>
            <person name="Chin S.H."/>
            <person name="Dew I."/>
            <person name="Evans C.A."/>
            <person name="Ferriera S."/>
            <person name="Flanigan M."/>
            <person name="Fosler C."/>
            <person name="Glodek A."/>
            <person name="Gu Z."/>
            <person name="Holt R.A."/>
            <person name="Jennings D."/>
            <person name="Kraft C.L."/>
            <person name="Lu F."/>
            <person name="Nguyen T."/>
            <person name="Nusskern D.R."/>
            <person name="Pfannkoch C.M."/>
            <person name="Sitter C."/>
            <person name="Sutton G.G."/>
            <person name="Venter J.C."/>
            <person name="Wang Z."/>
            <person name="Woodage T."/>
            <person name="Zheng X.H."/>
            <person name="Zhong F."/>
        </authorList>
    </citation>
    <scope>NUCLEOTIDE SEQUENCE [LARGE SCALE GENOMIC DNA]</scope>
    <source>
        <strain>BN</strain>
        <strain evidence="2">Sprague-Dawley</strain>
    </source>
</reference>
<protein>
    <submittedName>
        <fullName evidence="1">RCG22880, isoform CRA_c</fullName>
    </submittedName>
</protein>
<name>A6KP69_RAT</name>
<evidence type="ECO:0000313" key="2">
    <source>
        <dbReference type="Proteomes" id="UP000234681"/>
    </source>
</evidence>
<sequence>MSCLTCLGQFIPAILLTGQKPRSSSVTTNDYSWGSISYCMRPSLLHHHPGS</sequence>
<dbReference type="EMBL" id="CH474078">
    <property type="protein sequence ID" value="EDL83817.1"/>
    <property type="molecule type" value="Genomic_DNA"/>
</dbReference>
<organism evidence="1 2">
    <name type="scientific">Rattus norvegicus</name>
    <name type="common">Rat</name>
    <dbReference type="NCBI Taxonomy" id="10116"/>
    <lineage>
        <taxon>Eukaryota</taxon>
        <taxon>Metazoa</taxon>
        <taxon>Chordata</taxon>
        <taxon>Craniata</taxon>
        <taxon>Vertebrata</taxon>
        <taxon>Euteleostomi</taxon>
        <taxon>Mammalia</taxon>
        <taxon>Eutheria</taxon>
        <taxon>Euarchontoglires</taxon>
        <taxon>Glires</taxon>
        <taxon>Rodentia</taxon>
        <taxon>Myomorpha</taxon>
        <taxon>Muroidea</taxon>
        <taxon>Muridae</taxon>
        <taxon>Murinae</taxon>
        <taxon>Rattus</taxon>
    </lineage>
</organism>
<dbReference type="Proteomes" id="UP000234681">
    <property type="component" value="Chromosome X"/>
</dbReference>
<accession>A6KP69</accession>
<dbReference type="AlphaFoldDB" id="A6KP69"/>